<organism evidence="1 2">
    <name type="scientific">Trifolium pratense</name>
    <name type="common">Red clover</name>
    <dbReference type="NCBI Taxonomy" id="57577"/>
    <lineage>
        <taxon>Eukaryota</taxon>
        <taxon>Viridiplantae</taxon>
        <taxon>Streptophyta</taxon>
        <taxon>Embryophyta</taxon>
        <taxon>Tracheophyta</taxon>
        <taxon>Spermatophyta</taxon>
        <taxon>Magnoliopsida</taxon>
        <taxon>eudicotyledons</taxon>
        <taxon>Gunneridae</taxon>
        <taxon>Pentapetalae</taxon>
        <taxon>rosids</taxon>
        <taxon>fabids</taxon>
        <taxon>Fabales</taxon>
        <taxon>Fabaceae</taxon>
        <taxon>Papilionoideae</taxon>
        <taxon>50 kb inversion clade</taxon>
        <taxon>NPAAA clade</taxon>
        <taxon>Hologalegina</taxon>
        <taxon>IRL clade</taxon>
        <taxon>Trifolieae</taxon>
        <taxon>Trifolium</taxon>
    </lineage>
</organism>
<sequence length="379" mass="43346">MFKPFLFHNAFRLSTTTLHHSSFQFSLRFLTTPPSHPFAVSYLIDKFGFSSELAFKASKTLHFKTPKNPDSVLNFFTTNGFTDSDIQNIIRREPWLLSCDAQKRILPKFQFLLSKGASNSDIVRMVVGNPRFMRSSLNNRVIPVYKLVTRFLKSEQKAIASVISLPYLLCCDYVIPNVNLMVDKGVCDSSIAKIICSHIIFCKPRVFEEMVEELKNMGFDPSKIYFGDALLAKLGLSKSKWDAKIDTFKKWGWSEETILEAIRKQPKCMLASTDKINRVMQFWVNDLGWDSSYLAKGPGMFSYALEKRIVPRAMVVICLQTKGLRSESASLLSPFYVSEKVFLERFVLCFKEEETAHLLNLYRTMMKVGDEKVSSIGES</sequence>
<proteinExistence type="predicted"/>
<dbReference type="EMBL" id="CASHSV030000409">
    <property type="protein sequence ID" value="CAJ2662018.1"/>
    <property type="molecule type" value="Genomic_DNA"/>
</dbReference>
<reference evidence="1" key="1">
    <citation type="submission" date="2023-10" db="EMBL/GenBank/DDBJ databases">
        <authorList>
            <person name="Rodriguez Cubillos JULIANA M."/>
            <person name="De Vega J."/>
        </authorList>
    </citation>
    <scope>NUCLEOTIDE SEQUENCE</scope>
</reference>
<dbReference type="Proteomes" id="UP001177021">
    <property type="component" value="Unassembled WGS sequence"/>
</dbReference>
<protein>
    <submittedName>
        <fullName evidence="1">Uncharacterized protein</fullName>
    </submittedName>
</protein>
<comment type="caution">
    <text evidence="1">The sequence shown here is derived from an EMBL/GenBank/DDBJ whole genome shotgun (WGS) entry which is preliminary data.</text>
</comment>
<keyword evidence="2" id="KW-1185">Reference proteome</keyword>
<accession>A0ACB0L038</accession>
<evidence type="ECO:0000313" key="1">
    <source>
        <dbReference type="EMBL" id="CAJ2662018.1"/>
    </source>
</evidence>
<name>A0ACB0L038_TRIPR</name>
<gene>
    <name evidence="1" type="ORF">MILVUS5_LOCUS27642</name>
</gene>
<evidence type="ECO:0000313" key="2">
    <source>
        <dbReference type="Proteomes" id="UP001177021"/>
    </source>
</evidence>